<evidence type="ECO:0000313" key="2">
    <source>
        <dbReference type="EMBL" id="KAJ8882420.1"/>
    </source>
</evidence>
<proteinExistence type="predicted"/>
<comment type="caution">
    <text evidence="2">The sequence shown here is derived from an EMBL/GenBank/DDBJ whole genome shotgun (WGS) entry which is preliminary data.</text>
</comment>
<evidence type="ECO:0000313" key="3">
    <source>
        <dbReference type="Proteomes" id="UP001159363"/>
    </source>
</evidence>
<sequence length="523" mass="57982">MKVIEVSMEQRWENGRSPGKTHRPKASSSTIHTCENPERPGRVEDEQTEHATKWRRGEKKIFGTPFASQRLVTPIHQPEAQPTGEHFPACTSQSDTIPVPRSSCSQSKIGYVHDKISLAIPFLCTYLLCAGVLLSKLWMVGDKISASASSGVETRAIRARVDSGTADGKFTRHRKGITPLVLLQPYTNPFTLLVPAKSSRPASLDTEQKSRHRVAKNCKCKKATYIVNFQENAVTGEHNLEFGSSTSALFMSLVSSDESSSLNRRDATHARERLARDTAAIADSELVKWLDFSPPIIGETGFDSRHSRSAIFAYENRTGRCHWSAVFLRDLPFLPPFHSGEASHSPRVALIDSQDLDVKLPLKFSTPLKSFCDDGSTARQFNALRVWATGHWALVLLSPVSLCPATRKLYLRPKYSSSITVPERHEYEGSLIPGSGGAPGHTASYSSTIYGELNSSLVVRERRIDRLSPWFSNAANLPRPGVPTYVRAKTREINYYFRLALTAAAIDRTRPLKLAKAGNKPKL</sequence>
<name>A0ABQ9HDJ7_9NEOP</name>
<evidence type="ECO:0000256" key="1">
    <source>
        <dbReference type="SAM" id="MobiDB-lite"/>
    </source>
</evidence>
<organism evidence="2 3">
    <name type="scientific">Dryococelus australis</name>
    <dbReference type="NCBI Taxonomy" id="614101"/>
    <lineage>
        <taxon>Eukaryota</taxon>
        <taxon>Metazoa</taxon>
        <taxon>Ecdysozoa</taxon>
        <taxon>Arthropoda</taxon>
        <taxon>Hexapoda</taxon>
        <taxon>Insecta</taxon>
        <taxon>Pterygota</taxon>
        <taxon>Neoptera</taxon>
        <taxon>Polyneoptera</taxon>
        <taxon>Phasmatodea</taxon>
        <taxon>Verophasmatodea</taxon>
        <taxon>Anareolatae</taxon>
        <taxon>Phasmatidae</taxon>
        <taxon>Eurycanthinae</taxon>
        <taxon>Dryococelus</taxon>
    </lineage>
</organism>
<gene>
    <name evidence="2" type="ORF">PR048_014228</name>
</gene>
<keyword evidence="3" id="KW-1185">Reference proteome</keyword>
<reference evidence="2 3" key="1">
    <citation type="submission" date="2023-02" db="EMBL/GenBank/DDBJ databases">
        <title>LHISI_Scaffold_Assembly.</title>
        <authorList>
            <person name="Stuart O.P."/>
            <person name="Cleave R."/>
            <person name="Magrath M.J.L."/>
            <person name="Mikheyev A.S."/>
        </authorList>
    </citation>
    <scope>NUCLEOTIDE SEQUENCE [LARGE SCALE GENOMIC DNA]</scope>
    <source>
        <strain evidence="2">Daus_M_001</strain>
        <tissue evidence="2">Leg muscle</tissue>
    </source>
</reference>
<feature type="compositionally biased region" description="Basic and acidic residues" evidence="1">
    <location>
        <begin position="35"/>
        <end position="52"/>
    </location>
</feature>
<feature type="region of interest" description="Disordered" evidence="1">
    <location>
        <begin position="1"/>
        <end position="52"/>
    </location>
</feature>
<protein>
    <submittedName>
        <fullName evidence="2">Uncharacterized protein</fullName>
    </submittedName>
</protein>
<accession>A0ABQ9HDJ7</accession>
<dbReference type="EMBL" id="JARBHB010000005">
    <property type="protein sequence ID" value="KAJ8882420.1"/>
    <property type="molecule type" value="Genomic_DNA"/>
</dbReference>
<dbReference type="Proteomes" id="UP001159363">
    <property type="component" value="Chromosome 4"/>
</dbReference>